<evidence type="ECO:0000256" key="2">
    <source>
        <dbReference type="SAM" id="SignalP"/>
    </source>
</evidence>
<keyword evidence="1" id="KW-0472">Membrane</keyword>
<dbReference type="Proteomes" id="UP000287866">
    <property type="component" value="Unassembled WGS sequence"/>
</dbReference>
<feature type="chain" id="PRO_5039555902" description="LPXTG-motif cell wall anchor domain-containing protein" evidence="2">
    <location>
        <begin position="30"/>
        <end position="274"/>
    </location>
</feature>
<reference evidence="3" key="1">
    <citation type="submission" date="2020-03" db="EMBL/GenBank/DDBJ databases">
        <title>Phycicoccus flavus sp. nov., a novel endophytic actinobacterium isolated from branch of Kandelia candel.</title>
        <authorList>
            <person name="Tuo L."/>
        </authorList>
    </citation>
    <scope>NUCLEOTIDE SEQUENCE</scope>
    <source>
        <strain evidence="3">CMS6Z-2</strain>
    </source>
</reference>
<proteinExistence type="predicted"/>
<gene>
    <name evidence="3" type="ORF">EPD83_017255</name>
</gene>
<evidence type="ECO:0000313" key="3">
    <source>
        <dbReference type="EMBL" id="NHA69792.1"/>
    </source>
</evidence>
<keyword evidence="1" id="KW-0812">Transmembrane</keyword>
<evidence type="ECO:0000256" key="1">
    <source>
        <dbReference type="SAM" id="Phobius"/>
    </source>
</evidence>
<dbReference type="AlphaFoldDB" id="A0A8T6R7S8"/>
<feature type="transmembrane region" description="Helical" evidence="1">
    <location>
        <begin position="246"/>
        <end position="266"/>
    </location>
</feature>
<keyword evidence="1" id="KW-1133">Transmembrane helix</keyword>
<dbReference type="RefSeq" id="WP_165566921.1">
    <property type="nucleotide sequence ID" value="NZ_SAYU02000076.1"/>
</dbReference>
<keyword evidence="4" id="KW-1185">Reference proteome</keyword>
<evidence type="ECO:0008006" key="5">
    <source>
        <dbReference type="Google" id="ProtNLM"/>
    </source>
</evidence>
<accession>A0A8T6R7S8</accession>
<dbReference type="EMBL" id="SAYU02000076">
    <property type="protein sequence ID" value="NHA69792.1"/>
    <property type="molecule type" value="Genomic_DNA"/>
</dbReference>
<keyword evidence="2" id="KW-0732">Signal</keyword>
<comment type="caution">
    <text evidence="3">The sequence shown here is derived from an EMBL/GenBank/DDBJ whole genome shotgun (WGS) entry which is preliminary data.</text>
</comment>
<evidence type="ECO:0000313" key="4">
    <source>
        <dbReference type="Proteomes" id="UP000287866"/>
    </source>
</evidence>
<name>A0A8T6R7S8_9MICO</name>
<feature type="signal peptide" evidence="2">
    <location>
        <begin position="1"/>
        <end position="29"/>
    </location>
</feature>
<organism evidence="3 4">
    <name type="scientific">Phycicoccus flavus</name>
    <dbReference type="NCBI Taxonomy" id="2502783"/>
    <lineage>
        <taxon>Bacteria</taxon>
        <taxon>Bacillati</taxon>
        <taxon>Actinomycetota</taxon>
        <taxon>Actinomycetes</taxon>
        <taxon>Micrococcales</taxon>
        <taxon>Intrasporangiaceae</taxon>
        <taxon>Phycicoccus</taxon>
    </lineage>
</organism>
<protein>
    <recommendedName>
        <fullName evidence="5">LPXTG-motif cell wall anchor domain-containing protein</fullName>
    </recommendedName>
</protein>
<sequence>MPSVPVLRAAVGCCAALALGGLAAAPASAASADLTYQCEYAVGDVSGSGDAVASWDTAIADDGSLRVQVGDTVSLDPYTGEITLPDELVAELRAQEVAVLDVSGLQLTIVDETGQPYILELSVDPTPVPAEGPLTLTARGVDPEPVEVTEPGPYTLVAVAFFLATGDLEDPGPTEGMTYVDCVLPEDSPQDQAVDTFVAAAAPVPTVTVTPTPEVTVTASPAVTVTATPVRPVLVQTDAPAGPTGLGAPAVAGAGLTALLLGALVARRRPERRH</sequence>